<comment type="caution">
    <text evidence="1">The sequence shown here is derived from an EMBL/GenBank/DDBJ whole genome shotgun (WGS) entry which is preliminary data.</text>
</comment>
<protein>
    <submittedName>
        <fullName evidence="1">Uncharacterized protein</fullName>
    </submittedName>
</protein>
<dbReference type="Proteomes" id="UP000471293">
    <property type="component" value="Unassembled WGS sequence"/>
</dbReference>
<accession>A0A6N9UDI8</accession>
<proteinExistence type="predicted"/>
<dbReference type="RefSeq" id="WP_164350542.1">
    <property type="nucleotide sequence ID" value="NZ_JAAGLQ010000746.1"/>
</dbReference>
<sequence length="180" mass="19083">MTTAKKTFDPWPAATVTAVADILADTSEGLSGREIGLLLAGMGIADADGPNRRERLARALLLRQDRDRASTVWSGSSPKRWRPCATPGSPGCSPGAATTSGHLHAWCFDHGRAHVFAAGTTPWCSAAWVGFVAASADQALEAKQAAYGDAQYFNQLSAVHQLEVIEVRAARAEKLAEPEI</sequence>
<dbReference type="AlphaFoldDB" id="A0A6N9UDI8"/>
<dbReference type="EMBL" id="JAAGLQ010000746">
    <property type="protein sequence ID" value="NEA20652.1"/>
    <property type="molecule type" value="Genomic_DNA"/>
</dbReference>
<gene>
    <name evidence="1" type="ORF">G3I29_35480</name>
</gene>
<name>A0A6N9UDI8_STRHA</name>
<evidence type="ECO:0000313" key="1">
    <source>
        <dbReference type="EMBL" id="NEA20652.1"/>
    </source>
</evidence>
<reference evidence="1 2" key="1">
    <citation type="submission" date="2020-01" db="EMBL/GenBank/DDBJ databases">
        <title>Insect and environment-associated Actinomycetes.</title>
        <authorList>
            <person name="Currrie C."/>
            <person name="Chevrette M."/>
            <person name="Carlson C."/>
            <person name="Stubbendieck R."/>
            <person name="Wendt-Pienkowski E."/>
        </authorList>
    </citation>
    <scope>NUCLEOTIDE SEQUENCE [LARGE SCALE GENOMIC DNA]</scope>
    <source>
        <strain evidence="1 2">SID11342</strain>
    </source>
</reference>
<evidence type="ECO:0000313" key="2">
    <source>
        <dbReference type="Proteomes" id="UP000471293"/>
    </source>
</evidence>
<organism evidence="1 2">
    <name type="scientific">Streptomyces halstedii</name>
    <dbReference type="NCBI Taxonomy" id="1944"/>
    <lineage>
        <taxon>Bacteria</taxon>
        <taxon>Bacillati</taxon>
        <taxon>Actinomycetota</taxon>
        <taxon>Actinomycetes</taxon>
        <taxon>Kitasatosporales</taxon>
        <taxon>Streptomycetaceae</taxon>
        <taxon>Streptomyces</taxon>
    </lineage>
</organism>